<gene>
    <name evidence="2" type="ORF">NIES4072_37580</name>
</gene>
<reference evidence="2 3" key="1">
    <citation type="submission" date="2017-06" db="EMBL/GenBank/DDBJ databases">
        <title>Genome sequencing of cyanobaciteial culture collection at National Institute for Environmental Studies (NIES).</title>
        <authorList>
            <person name="Hirose Y."/>
            <person name="Shimura Y."/>
            <person name="Fujisawa T."/>
            <person name="Nakamura Y."/>
            <person name="Kawachi M."/>
        </authorList>
    </citation>
    <scope>NUCLEOTIDE SEQUENCE [LARGE SCALE GENOMIC DNA]</scope>
    <source>
        <strain evidence="2 3">NIES-4072</strain>
    </source>
</reference>
<evidence type="ECO:0000313" key="3">
    <source>
        <dbReference type="Proteomes" id="UP000245124"/>
    </source>
</evidence>
<proteinExistence type="predicted"/>
<feature type="domain" description="Transposase DDE" evidence="1">
    <location>
        <begin position="19"/>
        <end position="106"/>
    </location>
</feature>
<keyword evidence="3" id="KW-1185">Reference proteome</keyword>
<evidence type="ECO:0000259" key="1">
    <source>
        <dbReference type="Pfam" id="PF13701"/>
    </source>
</evidence>
<evidence type="ECO:0000313" key="2">
    <source>
        <dbReference type="EMBL" id="GBG20089.1"/>
    </source>
</evidence>
<organism evidence="2 3">
    <name type="scientific">Nostoc commune NIES-4072</name>
    <dbReference type="NCBI Taxonomy" id="2005467"/>
    <lineage>
        <taxon>Bacteria</taxon>
        <taxon>Bacillati</taxon>
        <taxon>Cyanobacteriota</taxon>
        <taxon>Cyanophyceae</taxon>
        <taxon>Nostocales</taxon>
        <taxon>Nostocaceae</taxon>
        <taxon>Nostoc</taxon>
    </lineage>
</organism>
<name>A0A2R5FPX5_NOSCO</name>
<dbReference type="EMBL" id="BDUD01000001">
    <property type="protein sequence ID" value="GBG20089.1"/>
    <property type="molecule type" value="Genomic_DNA"/>
</dbReference>
<sequence>MIQPATRSIPKQFKFEQPKSLPIVVNFTGGQVTSDAGLGLIAELDRKLQITSRLALCFQDYRQINRMLHPIEDLIAQRIYGLVMGYEDLNDHEELRHDPMFALALQSS</sequence>
<comment type="caution">
    <text evidence="2">The sequence shown here is derived from an EMBL/GenBank/DDBJ whole genome shotgun (WGS) entry which is preliminary data.</text>
</comment>
<dbReference type="Pfam" id="PF13701">
    <property type="entry name" value="DDE_Tnp_1_4"/>
    <property type="match status" value="1"/>
</dbReference>
<dbReference type="InterPro" id="IPR025668">
    <property type="entry name" value="Tnp_DDE_dom"/>
</dbReference>
<dbReference type="AlphaFoldDB" id="A0A2R5FPX5"/>
<dbReference type="Proteomes" id="UP000245124">
    <property type="component" value="Unassembled WGS sequence"/>
</dbReference>
<protein>
    <submittedName>
        <fullName evidence="2">Transposase IS1380 family protein</fullName>
    </submittedName>
</protein>
<accession>A0A2R5FPX5</accession>